<dbReference type="InterPro" id="IPR013155">
    <property type="entry name" value="M/V/L/I-tRNA-synth_anticd-bd"/>
</dbReference>
<dbReference type="GO" id="GO:0004823">
    <property type="term" value="F:leucine-tRNA ligase activity"/>
    <property type="evidence" value="ECO:0007669"/>
    <property type="project" value="UniProtKB-EC"/>
</dbReference>
<dbReference type="NCBIfam" id="TIGR00396">
    <property type="entry name" value="leuS_bact"/>
    <property type="match status" value="1"/>
</dbReference>
<dbReference type="PROSITE" id="PS00178">
    <property type="entry name" value="AA_TRNA_LIGASE_I"/>
    <property type="match status" value="1"/>
</dbReference>
<evidence type="ECO:0000256" key="9">
    <source>
        <dbReference type="HAMAP-Rule" id="MF_00049"/>
    </source>
</evidence>
<reference evidence="15 16" key="1">
    <citation type="submission" date="2022-08" db="EMBL/GenBank/DDBJ databases">
        <title>Aerococcaceae sp. nov isolated from spoiled eye mask.</title>
        <authorList>
            <person name="Zhou G."/>
            <person name="Xie X.-B."/>
            <person name="Shi Q.-S."/>
            <person name="Wang Y.-S."/>
            <person name="Wen X."/>
            <person name="Peng H."/>
            <person name="Yang X.-J."/>
            <person name="Tao H.-B."/>
            <person name="Huang X.-M."/>
        </authorList>
    </citation>
    <scope>NUCLEOTIDE SEQUENCE [LARGE SCALE GENOMIC DNA]</scope>
    <source>
        <strain evidence="16">DM20194951</strain>
    </source>
</reference>
<dbReference type="InterPro" id="IPR009008">
    <property type="entry name" value="Val/Leu/Ile-tRNA-synth_edit"/>
</dbReference>
<dbReference type="Gene3D" id="3.10.20.590">
    <property type="match status" value="1"/>
</dbReference>
<keyword evidence="7 9" id="KW-0030">Aminoacyl-tRNA synthetase</keyword>
<dbReference type="RefSeq" id="WP_313793889.1">
    <property type="nucleotide sequence ID" value="NZ_CP102453.1"/>
</dbReference>
<evidence type="ECO:0000256" key="5">
    <source>
        <dbReference type="ARBA" id="ARBA00022840"/>
    </source>
</evidence>
<feature type="short sequence motif" description="'KMSKS' region" evidence="9">
    <location>
        <begin position="576"/>
        <end position="580"/>
    </location>
</feature>
<evidence type="ECO:0000256" key="3">
    <source>
        <dbReference type="ARBA" id="ARBA00022598"/>
    </source>
</evidence>
<evidence type="ECO:0000313" key="15">
    <source>
        <dbReference type="EMBL" id="UUX34387.1"/>
    </source>
</evidence>
<dbReference type="EC" id="6.1.1.4" evidence="9"/>
<gene>
    <name evidence="9 15" type="primary">leuS</name>
    <name evidence="15" type="ORF">NRE15_01680</name>
</gene>
<dbReference type="Pfam" id="PF00133">
    <property type="entry name" value="tRNA-synt_1"/>
    <property type="match status" value="1"/>
</dbReference>
<dbReference type="Proteomes" id="UP001315967">
    <property type="component" value="Chromosome"/>
</dbReference>
<feature type="domain" description="Aminoacyl-tRNA synthetase class Ia" evidence="11">
    <location>
        <begin position="412"/>
        <end position="604"/>
    </location>
</feature>
<proteinExistence type="inferred from homology"/>
<dbReference type="InterPro" id="IPR002300">
    <property type="entry name" value="aa-tRNA-synth_Ia"/>
</dbReference>
<dbReference type="InterPro" id="IPR002302">
    <property type="entry name" value="Leu-tRNA-ligase"/>
</dbReference>
<dbReference type="PANTHER" id="PTHR43740:SF2">
    <property type="entry name" value="LEUCINE--TRNA LIGASE, MITOCHONDRIAL"/>
    <property type="match status" value="1"/>
</dbReference>
<keyword evidence="6 9" id="KW-0648">Protein biosynthesis</keyword>
<keyword evidence="2 9" id="KW-0963">Cytoplasm</keyword>
<dbReference type="InterPro" id="IPR015413">
    <property type="entry name" value="Methionyl/Leucyl_tRNA_Synth"/>
</dbReference>
<dbReference type="InterPro" id="IPR014729">
    <property type="entry name" value="Rossmann-like_a/b/a_fold"/>
</dbReference>
<evidence type="ECO:0000313" key="16">
    <source>
        <dbReference type="Proteomes" id="UP001315967"/>
    </source>
</evidence>
<keyword evidence="3 9" id="KW-0436">Ligase</keyword>
<evidence type="ECO:0000259" key="12">
    <source>
        <dbReference type="Pfam" id="PF08264"/>
    </source>
</evidence>
<comment type="subcellular location">
    <subcellularLocation>
        <location evidence="9">Cytoplasm</location>
    </subcellularLocation>
</comment>
<evidence type="ECO:0000256" key="4">
    <source>
        <dbReference type="ARBA" id="ARBA00022741"/>
    </source>
</evidence>
<dbReference type="PANTHER" id="PTHR43740">
    <property type="entry name" value="LEUCYL-TRNA SYNTHETASE"/>
    <property type="match status" value="1"/>
</dbReference>
<dbReference type="SUPFAM" id="SSF47323">
    <property type="entry name" value="Anticodon-binding domain of a subclass of class I aminoacyl-tRNA synthetases"/>
    <property type="match status" value="1"/>
</dbReference>
<dbReference type="EMBL" id="CP102453">
    <property type="protein sequence ID" value="UUX34387.1"/>
    <property type="molecule type" value="Genomic_DNA"/>
</dbReference>
<dbReference type="Pfam" id="PF08264">
    <property type="entry name" value="Anticodon_1"/>
    <property type="match status" value="1"/>
</dbReference>
<protein>
    <recommendedName>
        <fullName evidence="9">Leucine--tRNA ligase</fullName>
        <ecNumber evidence="9">6.1.1.4</ecNumber>
    </recommendedName>
    <alternativeName>
        <fullName evidence="9">Leucyl-tRNA synthetase</fullName>
        <shortName evidence="9">LeuRS</shortName>
    </alternativeName>
</protein>
<dbReference type="InterPro" id="IPR009080">
    <property type="entry name" value="tRNAsynth_Ia_anticodon-bd"/>
</dbReference>
<evidence type="ECO:0000259" key="14">
    <source>
        <dbReference type="Pfam" id="PF13603"/>
    </source>
</evidence>
<feature type="domain" description="Methionyl/Leucyl tRNA synthetase" evidence="13">
    <location>
        <begin position="39"/>
        <end position="171"/>
    </location>
</feature>
<dbReference type="CDD" id="cd00812">
    <property type="entry name" value="LeuRS_core"/>
    <property type="match status" value="1"/>
</dbReference>
<sequence>MTFQHRMIETKWQKYWADNHTFKTQDRGVDYPSYYVLDMFPYPSGKGLHVGHAEGYTATDIIARMKRAQGFDVLHPMGWDAFGLPAEQYALDTGNDPAVFTEENIQNFKRQINALGFSYDWDREINTTDPEFYKWTQWIFTKLFEKGLAYQTDVMVNWCPALGTVLANEEVVDGVSERGGHPVFRKPMRQWVLKITAYADRLLEDLEDLDWPESIKEMQRNWIGKSEGALVNFQVVGQEQVIQTYTTRPDTLFGTSYIVVAPESEMAKSLITPDREEEVLAYINQVESKSELERTSLTKEKTGVFSGSYVVNPATQEEIPVWIAEYVIASYGTGAVMGSAAHDSRDFEFATKFGLPIIPIIEQGDNDLPYLEDGVHINSDFLNGLKTDEALKVMIDWLEENGYGERQINYRLRDWVFSRQRYWGEPIPVIHWEDGTTTALSEEELPLLLLKTDKIQPSGTGESPLANIDEWVNVVDEKTGMKGRRETNTMPQWAGSSWYFLRFMDNTSKTALVSKEAIDKWHNVDLYIGGAEHAVLHLLYARFWHKFLYDLGIVDTKEPFQKLFNQGMILGDNNEKMSKSKGNIVNPDDVINDYGADTLRLYEMFMGPLDASIAWSENGLEGSRRFLDRVWRLFVNEDTQTLNDTIQVSDNKKLERVYHQTVKKVTQDYEQLHFNTAISQLMIFLNEAKNETIIPMEYAKGFVKLLAPIAPHLMEEIWSLLGETSSVSLAEWPTYDEALTVDDQIEIVIQVNGKVKVKKMIDNNLSKEAMEKIALEDSTIQSEINNKTIRKIIAVPNRLVNIVAN</sequence>
<dbReference type="CDD" id="cd07958">
    <property type="entry name" value="Anticodon_Ia_Leu_BEm"/>
    <property type="match status" value="1"/>
</dbReference>
<evidence type="ECO:0000259" key="13">
    <source>
        <dbReference type="Pfam" id="PF09334"/>
    </source>
</evidence>
<comment type="caution">
    <text evidence="9">Lacks conserved residue(s) required for the propagation of feature annotation.</text>
</comment>
<name>A0ABY5P6M0_9LACT</name>
<evidence type="ECO:0000256" key="8">
    <source>
        <dbReference type="ARBA" id="ARBA00047469"/>
    </source>
</evidence>
<accession>A0ABY5P6M0</accession>
<feature type="binding site" evidence="9">
    <location>
        <position position="579"/>
    </location>
    <ligand>
        <name>ATP</name>
        <dbReference type="ChEBI" id="CHEBI:30616"/>
    </ligand>
</feature>
<feature type="domain" description="Methionyl/Valyl/Leucyl/Isoleucyl-tRNA synthetase anticodon-binding" evidence="12">
    <location>
        <begin position="652"/>
        <end position="769"/>
    </location>
</feature>
<keyword evidence="4 9" id="KW-0547">Nucleotide-binding</keyword>
<comment type="catalytic activity">
    <reaction evidence="8 9">
        <text>tRNA(Leu) + L-leucine + ATP = L-leucyl-tRNA(Leu) + AMP + diphosphate</text>
        <dbReference type="Rhea" id="RHEA:11688"/>
        <dbReference type="Rhea" id="RHEA-COMP:9613"/>
        <dbReference type="Rhea" id="RHEA-COMP:9622"/>
        <dbReference type="ChEBI" id="CHEBI:30616"/>
        <dbReference type="ChEBI" id="CHEBI:33019"/>
        <dbReference type="ChEBI" id="CHEBI:57427"/>
        <dbReference type="ChEBI" id="CHEBI:78442"/>
        <dbReference type="ChEBI" id="CHEBI:78494"/>
        <dbReference type="ChEBI" id="CHEBI:456215"/>
        <dbReference type="EC" id="6.1.1.4"/>
    </reaction>
</comment>
<evidence type="ECO:0000256" key="6">
    <source>
        <dbReference type="ARBA" id="ARBA00022917"/>
    </source>
</evidence>
<dbReference type="Gene3D" id="3.40.50.620">
    <property type="entry name" value="HUPs"/>
    <property type="match status" value="2"/>
</dbReference>
<evidence type="ECO:0000256" key="2">
    <source>
        <dbReference type="ARBA" id="ARBA00022490"/>
    </source>
</evidence>
<organism evidence="15 16">
    <name type="scientific">Fundicoccus culcitae</name>
    <dbReference type="NCBI Taxonomy" id="2969821"/>
    <lineage>
        <taxon>Bacteria</taxon>
        <taxon>Bacillati</taxon>
        <taxon>Bacillota</taxon>
        <taxon>Bacilli</taxon>
        <taxon>Lactobacillales</taxon>
        <taxon>Aerococcaceae</taxon>
        <taxon>Fundicoccus</taxon>
    </lineage>
</organism>
<dbReference type="InterPro" id="IPR001412">
    <property type="entry name" value="aa-tRNA-synth_I_CS"/>
</dbReference>
<keyword evidence="5 9" id="KW-0067">ATP-binding</keyword>
<comment type="similarity">
    <text evidence="1 9 10">Belongs to the class-I aminoacyl-tRNA synthetase family.</text>
</comment>
<evidence type="ECO:0000259" key="11">
    <source>
        <dbReference type="Pfam" id="PF00133"/>
    </source>
</evidence>
<dbReference type="PRINTS" id="PR00985">
    <property type="entry name" value="TRNASYNTHLEU"/>
</dbReference>
<dbReference type="HAMAP" id="MF_00049_B">
    <property type="entry name" value="Leu_tRNA_synth_B"/>
    <property type="match status" value="1"/>
</dbReference>
<evidence type="ECO:0000256" key="10">
    <source>
        <dbReference type="RuleBase" id="RU363035"/>
    </source>
</evidence>
<dbReference type="SUPFAM" id="SSF50677">
    <property type="entry name" value="ValRS/IleRS/LeuRS editing domain"/>
    <property type="match status" value="1"/>
</dbReference>
<evidence type="ECO:0000256" key="1">
    <source>
        <dbReference type="ARBA" id="ARBA00005594"/>
    </source>
</evidence>
<dbReference type="Gene3D" id="1.10.730.10">
    <property type="entry name" value="Isoleucyl-tRNA Synthetase, Domain 1"/>
    <property type="match status" value="1"/>
</dbReference>
<keyword evidence="16" id="KW-1185">Reference proteome</keyword>
<dbReference type="Pfam" id="PF09334">
    <property type="entry name" value="tRNA-synt_1g"/>
    <property type="match status" value="1"/>
</dbReference>
<dbReference type="Pfam" id="PF13603">
    <property type="entry name" value="tRNA-synt_1_2"/>
    <property type="match status" value="1"/>
</dbReference>
<dbReference type="InterPro" id="IPR025709">
    <property type="entry name" value="Leu_tRNA-synth_edit"/>
</dbReference>
<evidence type="ECO:0000256" key="7">
    <source>
        <dbReference type="ARBA" id="ARBA00023146"/>
    </source>
</evidence>
<feature type="domain" description="Leucyl-tRNA synthetase editing" evidence="14">
    <location>
        <begin position="220"/>
        <end position="399"/>
    </location>
</feature>
<dbReference type="SUPFAM" id="SSF52374">
    <property type="entry name" value="Nucleotidylyl transferase"/>
    <property type="match status" value="1"/>
</dbReference>